<proteinExistence type="evidence at transcript level"/>
<reference evidence="1" key="1">
    <citation type="submission" date="2001-12" db="EMBL/GenBank/DDBJ databases">
        <authorList>
            <person name="Stapleton M."/>
            <person name="Brokstein P."/>
            <person name="Hong L."/>
            <person name="Agbayani A."/>
            <person name="Carlson J."/>
            <person name="Champe M."/>
            <person name="Chavez C."/>
            <person name="Dorsett V."/>
            <person name="Dresnek D."/>
            <person name="Farfan D."/>
            <person name="Frise E."/>
            <person name="George R."/>
            <person name="Gonzalez M."/>
            <person name="Guarin H."/>
            <person name="Kronmiller B."/>
            <person name="Li P."/>
            <person name="Liao G."/>
            <person name="Miranda A."/>
            <person name="Mungall C.J."/>
            <person name="Nunoo J."/>
            <person name="Pacleb J."/>
            <person name="Paragas V."/>
            <person name="Park S."/>
            <person name="Patel S."/>
            <person name="Phouanenavong S."/>
            <person name="Wan K."/>
            <person name="Yu C."/>
            <person name="Lewis S.E."/>
            <person name="Rubin G.M."/>
            <person name="Celniker S."/>
        </authorList>
    </citation>
    <scope>NUCLEOTIDE SEQUENCE</scope>
    <source>
        <strain evidence="1">Berkeley</strain>
    </source>
</reference>
<name>Q8SYN8_DROME</name>
<organism evidence="1">
    <name type="scientific">Drosophila melanogaster</name>
    <name type="common">Fruit fly</name>
    <dbReference type="NCBI Taxonomy" id="7227"/>
    <lineage>
        <taxon>Eukaryota</taxon>
        <taxon>Metazoa</taxon>
        <taxon>Ecdysozoa</taxon>
        <taxon>Arthropoda</taxon>
        <taxon>Hexapoda</taxon>
        <taxon>Insecta</taxon>
        <taxon>Pterygota</taxon>
        <taxon>Neoptera</taxon>
        <taxon>Endopterygota</taxon>
        <taxon>Diptera</taxon>
        <taxon>Brachycera</taxon>
        <taxon>Muscomorpha</taxon>
        <taxon>Ephydroidea</taxon>
        <taxon>Drosophilidae</taxon>
        <taxon>Drosophila</taxon>
        <taxon>Sophophora</taxon>
    </lineage>
</organism>
<evidence type="ECO:0000313" key="1">
    <source>
        <dbReference type="EMBL" id="AAL49043.1"/>
    </source>
</evidence>
<accession>Q8SYN8</accession>
<protein>
    <submittedName>
        <fullName evidence="1">RE50045p</fullName>
    </submittedName>
</protein>
<dbReference type="EMBL" id="AY071421">
    <property type="protein sequence ID" value="AAL49043.1"/>
    <property type="molecule type" value="mRNA"/>
</dbReference>
<sequence length="30" mass="3274">MPIGKTFDCITNGEEIEAATFASTIKEEVK</sequence>
<dbReference type="AlphaFoldDB" id="Q8SYN8"/>